<name>A0ABD4TJ15_9EURY</name>
<dbReference type="Pfam" id="PF10047">
    <property type="entry name" value="DUF2281"/>
    <property type="match status" value="1"/>
</dbReference>
<gene>
    <name evidence="2" type="ORF">FTO68_02295</name>
</gene>
<sequence>MTEIEELIQELSPDNKKEVKDFIALLLRKQKTGEGKPLRLSWAGALRRYRSTYTALELQEQSLSWRSE</sequence>
<dbReference type="AlphaFoldDB" id="A0ABD4TJ15"/>
<evidence type="ECO:0000259" key="1">
    <source>
        <dbReference type="Pfam" id="PF10047"/>
    </source>
</evidence>
<dbReference type="EMBL" id="VOTZ01000003">
    <property type="protein sequence ID" value="MCQ1537820.1"/>
    <property type="molecule type" value="Genomic_DNA"/>
</dbReference>
<dbReference type="InterPro" id="IPR018739">
    <property type="entry name" value="DUF2281"/>
</dbReference>
<keyword evidence="3" id="KW-1185">Reference proteome</keyword>
<feature type="domain" description="DUF2281" evidence="1">
    <location>
        <begin position="3"/>
        <end position="61"/>
    </location>
</feature>
<comment type="caution">
    <text evidence="2">The sequence shown here is derived from an EMBL/GenBank/DDBJ whole genome shotgun (WGS) entry which is preliminary data.</text>
</comment>
<accession>A0ABD4TJ15</accession>
<protein>
    <submittedName>
        <fullName evidence="2">DUF2281 domain-containing protein</fullName>
    </submittedName>
</protein>
<dbReference type="RefSeq" id="WP_255331743.1">
    <property type="nucleotide sequence ID" value="NZ_VOTZ01000003.1"/>
</dbReference>
<evidence type="ECO:0000313" key="2">
    <source>
        <dbReference type="EMBL" id="MCQ1537820.1"/>
    </source>
</evidence>
<dbReference type="Proteomes" id="UP001524383">
    <property type="component" value="Unassembled WGS sequence"/>
</dbReference>
<evidence type="ECO:0000313" key="3">
    <source>
        <dbReference type="Proteomes" id="UP001524383"/>
    </source>
</evidence>
<proteinExistence type="predicted"/>
<reference evidence="2 3" key="1">
    <citation type="submission" date="2019-08" db="EMBL/GenBank/DDBJ databases">
        <authorList>
            <person name="Chen S.-C."/>
            <person name="Lai M.-C."/>
            <person name="You Y.-T."/>
        </authorList>
    </citation>
    <scope>NUCLEOTIDE SEQUENCE [LARGE SCALE GENOMIC DNA]</scope>
    <source>
        <strain evidence="2 3">P2F9704a</strain>
    </source>
</reference>
<organism evidence="2 3">
    <name type="scientific">Methanocalculus taiwanensis</name>
    <dbReference type="NCBI Taxonomy" id="106207"/>
    <lineage>
        <taxon>Archaea</taxon>
        <taxon>Methanobacteriati</taxon>
        <taxon>Methanobacteriota</taxon>
        <taxon>Stenosarchaea group</taxon>
        <taxon>Methanomicrobia</taxon>
        <taxon>Methanomicrobiales</taxon>
        <taxon>Methanocalculaceae</taxon>
        <taxon>Methanocalculus</taxon>
    </lineage>
</organism>